<dbReference type="PANTHER" id="PTHR23502:SF5">
    <property type="entry name" value="QUINIDINE RESISTANCE PROTEIN 3"/>
    <property type="match status" value="1"/>
</dbReference>
<dbReference type="InterPro" id="IPR020846">
    <property type="entry name" value="MFS_dom"/>
</dbReference>
<feature type="transmembrane region" description="Helical" evidence="7">
    <location>
        <begin position="449"/>
        <end position="470"/>
    </location>
</feature>
<evidence type="ECO:0000256" key="4">
    <source>
        <dbReference type="ARBA" id="ARBA00022989"/>
    </source>
</evidence>
<dbReference type="SUPFAM" id="SSF103473">
    <property type="entry name" value="MFS general substrate transporter"/>
    <property type="match status" value="1"/>
</dbReference>
<dbReference type="GO" id="GO:0015203">
    <property type="term" value="F:polyamine transmembrane transporter activity"/>
    <property type="evidence" value="ECO:0007669"/>
    <property type="project" value="TreeGrafter"/>
</dbReference>
<gene>
    <name evidence="9" type="ORF">CDD81_5298</name>
</gene>
<feature type="transmembrane region" description="Helical" evidence="7">
    <location>
        <begin position="533"/>
        <end position="554"/>
    </location>
</feature>
<dbReference type="InterPro" id="IPR036259">
    <property type="entry name" value="MFS_trans_sf"/>
</dbReference>
<evidence type="ECO:0000313" key="9">
    <source>
        <dbReference type="EMBL" id="PHH66946.1"/>
    </source>
</evidence>
<dbReference type="OrthoDB" id="3936150at2759"/>
<evidence type="ECO:0000256" key="3">
    <source>
        <dbReference type="ARBA" id="ARBA00022692"/>
    </source>
</evidence>
<feature type="transmembrane region" description="Helical" evidence="7">
    <location>
        <begin position="246"/>
        <end position="266"/>
    </location>
</feature>
<protein>
    <recommendedName>
        <fullName evidence="8">Major facilitator superfamily (MFS) profile domain-containing protein</fullName>
    </recommendedName>
</protein>
<dbReference type="GO" id="GO:0005886">
    <property type="term" value="C:plasma membrane"/>
    <property type="evidence" value="ECO:0007669"/>
    <property type="project" value="TreeGrafter"/>
</dbReference>
<evidence type="ECO:0000256" key="2">
    <source>
        <dbReference type="ARBA" id="ARBA00022448"/>
    </source>
</evidence>
<evidence type="ECO:0000313" key="10">
    <source>
        <dbReference type="Proteomes" id="UP000226192"/>
    </source>
</evidence>
<feature type="transmembrane region" description="Helical" evidence="7">
    <location>
        <begin position="116"/>
        <end position="140"/>
    </location>
</feature>
<feature type="transmembrane region" description="Helical" evidence="7">
    <location>
        <begin position="152"/>
        <end position="172"/>
    </location>
</feature>
<dbReference type="GO" id="GO:0010509">
    <property type="term" value="P:intracellular polyamine homeostasis"/>
    <property type="evidence" value="ECO:0007669"/>
    <property type="project" value="TreeGrafter"/>
</dbReference>
<evidence type="ECO:0000256" key="7">
    <source>
        <dbReference type="SAM" id="Phobius"/>
    </source>
</evidence>
<organism evidence="9 10">
    <name type="scientific">Ophiocordyceps australis</name>
    <dbReference type="NCBI Taxonomy" id="1399860"/>
    <lineage>
        <taxon>Eukaryota</taxon>
        <taxon>Fungi</taxon>
        <taxon>Dikarya</taxon>
        <taxon>Ascomycota</taxon>
        <taxon>Pezizomycotina</taxon>
        <taxon>Sordariomycetes</taxon>
        <taxon>Hypocreomycetidae</taxon>
        <taxon>Hypocreales</taxon>
        <taxon>Ophiocordycipitaceae</taxon>
        <taxon>Ophiocordyceps</taxon>
    </lineage>
</organism>
<comment type="caution">
    <text evidence="9">The sequence shown here is derived from an EMBL/GenBank/DDBJ whole genome shotgun (WGS) entry which is preliminary data.</text>
</comment>
<dbReference type="InterPro" id="IPR011701">
    <property type="entry name" value="MFS"/>
</dbReference>
<proteinExistence type="predicted"/>
<evidence type="ECO:0000256" key="1">
    <source>
        <dbReference type="ARBA" id="ARBA00004141"/>
    </source>
</evidence>
<dbReference type="PROSITE" id="PS50850">
    <property type="entry name" value="MFS"/>
    <property type="match status" value="1"/>
</dbReference>
<feature type="transmembrane region" description="Helical" evidence="7">
    <location>
        <begin position="344"/>
        <end position="368"/>
    </location>
</feature>
<keyword evidence="3 7" id="KW-0812">Transmembrane</keyword>
<keyword evidence="4 7" id="KW-1133">Transmembrane helix</keyword>
<evidence type="ECO:0000256" key="6">
    <source>
        <dbReference type="SAM" id="MobiDB-lite"/>
    </source>
</evidence>
<accession>A0A2C5YGW2</accession>
<feature type="transmembrane region" description="Helical" evidence="7">
    <location>
        <begin position="388"/>
        <end position="412"/>
    </location>
</feature>
<dbReference type="AlphaFoldDB" id="A0A2C5YGW2"/>
<dbReference type="EMBL" id="NJET01000004">
    <property type="protein sequence ID" value="PHH66946.1"/>
    <property type="molecule type" value="Genomic_DNA"/>
</dbReference>
<feature type="region of interest" description="Disordered" evidence="6">
    <location>
        <begin position="1"/>
        <end position="32"/>
    </location>
</feature>
<keyword evidence="2" id="KW-0813">Transport</keyword>
<feature type="domain" description="Major facilitator superfamily (MFS) profile" evidence="8">
    <location>
        <begin position="118"/>
        <end position="558"/>
    </location>
</feature>
<feature type="transmembrane region" description="Helical" evidence="7">
    <location>
        <begin position="272"/>
        <end position="292"/>
    </location>
</feature>
<comment type="subcellular location">
    <subcellularLocation>
        <location evidence="1">Membrane</location>
        <topology evidence="1">Multi-pass membrane protein</topology>
    </subcellularLocation>
</comment>
<evidence type="ECO:0000259" key="8">
    <source>
        <dbReference type="PROSITE" id="PS50850"/>
    </source>
</evidence>
<sequence>MASSANFPHGDPSVPYGRGSLSIMTTDSEHDHDAEKAITTRALDGAPDDDQSPVVVADAGPGGDASVLARAASHASSTQARPLIVVPRSSRRGLCGRFAIVPEVERPYDYKASTKWGITATIALAAMAAPMGSSIFYPALPILSKELDTTETITNLSVAMYMLAMSIFPLWWSSFSEQFGRRTIYLVSFALFALFAVLCAISTSISMLVVFRILTGGAAASVQAVGAGTIADIWQPRQRGRAMSTFYLGPLLGPMIAPILGGVLAQELGWRSTMYFLAIYGAVVLILLFFLLPETLARPVPSPLAPVQQTLSRTTTRSAAESAKERTVKMARFLRRAFIDPLRVLLFLRFPPVLITVLVAAVAFGALFVVNISVQNRFSQPPYGYSQLIVGLLYVPSGLGYFVAALFGGHWLDNIMAREARRANRYDEKGRLVYLPEDRMRENMWLANSLYPMGMLLFGWTLQYGVMWIVPSIGTFTFGLASMLVFSAATTMLTEFVHSRSSAGVAVNNFVRNILSCVGTIVAAPWINAIGTGWVFTILAIVCFVFGFVGVWVLRRNASRWRQHMDAALNKT</sequence>
<feature type="transmembrane region" description="Helical" evidence="7">
    <location>
        <begin position="211"/>
        <end position="234"/>
    </location>
</feature>
<dbReference type="Gene3D" id="1.20.1250.20">
    <property type="entry name" value="MFS general substrate transporter like domains"/>
    <property type="match status" value="1"/>
</dbReference>
<dbReference type="Pfam" id="PF07690">
    <property type="entry name" value="MFS_1"/>
    <property type="match status" value="1"/>
</dbReference>
<dbReference type="PANTHER" id="PTHR23502">
    <property type="entry name" value="MAJOR FACILITATOR SUPERFAMILY"/>
    <property type="match status" value="1"/>
</dbReference>
<evidence type="ECO:0000256" key="5">
    <source>
        <dbReference type="ARBA" id="ARBA00023136"/>
    </source>
</evidence>
<feature type="transmembrane region" description="Helical" evidence="7">
    <location>
        <begin position="184"/>
        <end position="205"/>
    </location>
</feature>
<keyword evidence="10" id="KW-1185">Reference proteome</keyword>
<reference evidence="9 10" key="1">
    <citation type="submission" date="2017-06" db="EMBL/GenBank/DDBJ databases">
        <title>Ant-infecting Ophiocordyceps genomes reveal a high diversity of potential behavioral manipulation genes and a possible major role for enterotoxins.</title>
        <authorList>
            <person name="De Bekker C."/>
            <person name="Evans H.C."/>
            <person name="Brachmann A."/>
            <person name="Hughes D.P."/>
        </authorList>
    </citation>
    <scope>NUCLEOTIDE SEQUENCE [LARGE SCALE GENOMIC DNA]</scope>
    <source>
        <strain evidence="9 10">Map64</strain>
    </source>
</reference>
<name>A0A2C5YGW2_9HYPO</name>
<dbReference type="Proteomes" id="UP000226192">
    <property type="component" value="Unassembled WGS sequence"/>
</dbReference>
<dbReference type="STRING" id="1399860.A0A2C5YGW2"/>
<dbReference type="CDD" id="cd17323">
    <property type="entry name" value="MFS_Tpo1_MDR_like"/>
    <property type="match status" value="1"/>
</dbReference>
<keyword evidence="5 7" id="KW-0472">Membrane</keyword>
<feature type="transmembrane region" description="Helical" evidence="7">
    <location>
        <begin position="510"/>
        <end position="527"/>
    </location>
</feature>
<dbReference type="FunFam" id="1.20.1250.20:FF:000172">
    <property type="entry name" value="MFS multidrug resistance transporter"/>
    <property type="match status" value="1"/>
</dbReference>
<feature type="transmembrane region" description="Helical" evidence="7">
    <location>
        <begin position="476"/>
        <end position="498"/>
    </location>
</feature>